<dbReference type="SUPFAM" id="SSF51261">
    <property type="entry name" value="Duplicated hybrid motif"/>
    <property type="match status" value="1"/>
</dbReference>
<organism evidence="4 5">
    <name type="scientific">Paenibacillus chungangensis</name>
    <dbReference type="NCBI Taxonomy" id="696535"/>
    <lineage>
        <taxon>Bacteria</taxon>
        <taxon>Bacillati</taxon>
        <taxon>Bacillota</taxon>
        <taxon>Bacilli</taxon>
        <taxon>Bacillales</taxon>
        <taxon>Paenibacillaceae</taxon>
        <taxon>Paenibacillus</taxon>
    </lineage>
</organism>
<dbReference type="CDD" id="cd12797">
    <property type="entry name" value="M23_peptidase"/>
    <property type="match status" value="1"/>
</dbReference>
<evidence type="ECO:0000313" key="5">
    <source>
        <dbReference type="Proteomes" id="UP001596989"/>
    </source>
</evidence>
<evidence type="ECO:0000313" key="4">
    <source>
        <dbReference type="EMBL" id="MFD0962334.1"/>
    </source>
</evidence>
<proteinExistence type="predicted"/>
<evidence type="ECO:0000256" key="2">
    <source>
        <dbReference type="SAM" id="Phobius"/>
    </source>
</evidence>
<keyword evidence="2" id="KW-0472">Membrane</keyword>
<dbReference type="EMBL" id="JBHTJZ010000073">
    <property type="protein sequence ID" value="MFD0962334.1"/>
    <property type="molecule type" value="Genomic_DNA"/>
</dbReference>
<keyword evidence="2" id="KW-0812">Transmembrane</keyword>
<gene>
    <name evidence="4" type="ORF">ACFQ2I_23615</name>
</gene>
<evidence type="ECO:0000259" key="3">
    <source>
        <dbReference type="Pfam" id="PF01551"/>
    </source>
</evidence>
<feature type="compositionally biased region" description="Basic and acidic residues" evidence="1">
    <location>
        <begin position="59"/>
        <end position="88"/>
    </location>
</feature>
<dbReference type="RefSeq" id="WP_377568921.1">
    <property type="nucleotide sequence ID" value="NZ_JBHTJZ010000073.1"/>
</dbReference>
<feature type="transmembrane region" description="Helical" evidence="2">
    <location>
        <begin position="138"/>
        <end position="156"/>
    </location>
</feature>
<reference evidence="5" key="1">
    <citation type="journal article" date="2019" name="Int. J. Syst. Evol. Microbiol.">
        <title>The Global Catalogue of Microorganisms (GCM) 10K type strain sequencing project: providing services to taxonomists for standard genome sequencing and annotation.</title>
        <authorList>
            <consortium name="The Broad Institute Genomics Platform"/>
            <consortium name="The Broad Institute Genome Sequencing Center for Infectious Disease"/>
            <person name="Wu L."/>
            <person name="Ma J."/>
        </authorList>
    </citation>
    <scope>NUCLEOTIDE SEQUENCE [LARGE SCALE GENOMIC DNA]</scope>
    <source>
        <strain evidence="5">CCUG 59129</strain>
    </source>
</reference>
<comment type="caution">
    <text evidence="4">The sequence shown here is derived from an EMBL/GenBank/DDBJ whole genome shotgun (WGS) entry which is preliminary data.</text>
</comment>
<dbReference type="Gene3D" id="2.70.70.10">
    <property type="entry name" value="Glucose Permease (Domain IIA)"/>
    <property type="match status" value="1"/>
</dbReference>
<name>A0ABW3HXT3_9BACL</name>
<feature type="domain" description="M23ase beta-sheet core" evidence="3">
    <location>
        <begin position="238"/>
        <end position="327"/>
    </location>
</feature>
<dbReference type="Proteomes" id="UP001596989">
    <property type="component" value="Unassembled WGS sequence"/>
</dbReference>
<feature type="region of interest" description="Disordered" evidence="1">
    <location>
        <begin position="1"/>
        <end position="88"/>
    </location>
</feature>
<accession>A0ABW3HXT3</accession>
<dbReference type="InterPro" id="IPR016047">
    <property type="entry name" value="M23ase_b-sheet_dom"/>
</dbReference>
<keyword evidence="2" id="KW-1133">Transmembrane helix</keyword>
<protein>
    <submittedName>
        <fullName evidence="4">Peptidoglycan DD-metalloendopeptidase family protein</fullName>
    </submittedName>
</protein>
<feature type="compositionally biased region" description="Basic and acidic residues" evidence="1">
    <location>
        <begin position="22"/>
        <end position="39"/>
    </location>
</feature>
<evidence type="ECO:0000256" key="1">
    <source>
        <dbReference type="SAM" id="MobiDB-lite"/>
    </source>
</evidence>
<dbReference type="InterPro" id="IPR050570">
    <property type="entry name" value="Cell_wall_metabolism_enzyme"/>
</dbReference>
<dbReference type="InterPro" id="IPR011055">
    <property type="entry name" value="Dup_hybrid_motif"/>
</dbReference>
<dbReference type="PANTHER" id="PTHR21666:SF270">
    <property type="entry name" value="MUREIN HYDROLASE ACTIVATOR ENVC"/>
    <property type="match status" value="1"/>
</dbReference>
<sequence length="334" mass="37509">MGTRDDVKKRRHHKIKSLTRQYADRTAREEEGKPAEPVRGRISAGSKEKDRMPFVQAERINRERLLLEHSSRDSEERTHSGDRLADPELDWKRNPNPWERWEEYSGRGGVHRRGIGLQDQHEPESPNPPRGHHFRKQLVRKLAIAIVLFFAVWGIFQWQHPWTVKAQAVVKEALTEEMDFAAVAGWYKSVFAGAPSFIPIFNDNNDEAIGVEGDIVKTPIVSPLEGGVLLRTFAELLNGIELAGEPGMQVVAVERGRVVMVSREGDSVLLQHAGGRMSIYGKLGSSDIRVDDWVEAGDVIGVLKEAPEGGFSPLYFAIKQDNQYVDPVGVIPLD</sequence>
<dbReference type="PANTHER" id="PTHR21666">
    <property type="entry name" value="PEPTIDASE-RELATED"/>
    <property type="match status" value="1"/>
</dbReference>
<dbReference type="Pfam" id="PF01551">
    <property type="entry name" value="Peptidase_M23"/>
    <property type="match status" value="1"/>
</dbReference>
<keyword evidence="5" id="KW-1185">Reference proteome</keyword>